<keyword evidence="3" id="KW-1185">Reference proteome</keyword>
<evidence type="ECO:0000313" key="2">
    <source>
        <dbReference type="EMBL" id="AKQ65988.1"/>
    </source>
</evidence>
<gene>
    <name evidence="2" type="ORF">A176_002900</name>
</gene>
<dbReference type="GO" id="GO:0003700">
    <property type="term" value="F:DNA-binding transcription factor activity"/>
    <property type="evidence" value="ECO:0007669"/>
    <property type="project" value="InterPro"/>
</dbReference>
<dbReference type="AlphaFoldDB" id="A0A0H4WWM5"/>
<dbReference type="PRINTS" id="PR00778">
    <property type="entry name" value="HTHARSR"/>
</dbReference>
<accession>A0A0H4WWM5</accession>
<dbReference type="PATRIC" id="fig|1297742.4.peg.2928"/>
<dbReference type="SMART" id="SM00418">
    <property type="entry name" value="HTH_ARSR"/>
    <property type="match status" value="1"/>
</dbReference>
<name>A0A0H4WWM5_9BACT</name>
<evidence type="ECO:0000313" key="3">
    <source>
        <dbReference type="Proteomes" id="UP000009026"/>
    </source>
</evidence>
<dbReference type="PANTHER" id="PTHR38600:SF2">
    <property type="entry name" value="SLL0088 PROTEIN"/>
    <property type="match status" value="1"/>
</dbReference>
<proteinExistence type="predicted"/>
<dbReference type="KEGG" id="mym:A176_002900"/>
<dbReference type="InterPro" id="IPR011991">
    <property type="entry name" value="ArsR-like_HTH"/>
</dbReference>
<dbReference type="Proteomes" id="UP000009026">
    <property type="component" value="Chromosome"/>
</dbReference>
<dbReference type="PANTHER" id="PTHR38600">
    <property type="entry name" value="TRANSCRIPTIONAL REGULATORY PROTEIN"/>
    <property type="match status" value="1"/>
</dbReference>
<feature type="domain" description="HTH arsR-type" evidence="1">
    <location>
        <begin position="1"/>
        <end position="93"/>
    </location>
</feature>
<dbReference type="STRING" id="1297742.A176_002900"/>
<dbReference type="NCBIfam" id="NF033788">
    <property type="entry name" value="HTH_metalloreg"/>
    <property type="match status" value="1"/>
</dbReference>
<protein>
    <submittedName>
        <fullName evidence="2">Transcriptional regulator, ArsR family</fullName>
    </submittedName>
</protein>
<dbReference type="Gene3D" id="1.10.10.10">
    <property type="entry name" value="Winged helix-like DNA-binding domain superfamily/Winged helix DNA-binding domain"/>
    <property type="match status" value="1"/>
</dbReference>
<evidence type="ECO:0000259" key="1">
    <source>
        <dbReference type="PROSITE" id="PS50987"/>
    </source>
</evidence>
<dbReference type="eggNOG" id="COG0640">
    <property type="taxonomic scope" value="Bacteria"/>
</dbReference>
<dbReference type="Pfam" id="PF12840">
    <property type="entry name" value="HTH_20"/>
    <property type="match status" value="1"/>
</dbReference>
<dbReference type="EMBL" id="CP012109">
    <property type="protein sequence ID" value="AKQ65988.1"/>
    <property type="molecule type" value="Genomic_DNA"/>
</dbReference>
<reference evidence="2 3" key="1">
    <citation type="journal article" date="2016" name="PLoS ONE">
        <title>Complete Genome Sequence and Comparative Genomics of a Novel Myxobacterium Myxococcus hansupus.</title>
        <authorList>
            <person name="Sharma G."/>
            <person name="Narwani T."/>
            <person name="Subramanian S."/>
        </authorList>
    </citation>
    <scope>NUCLEOTIDE SEQUENCE [LARGE SCALE GENOMIC DNA]</scope>
    <source>
        <strain evidence="3">mixupus</strain>
    </source>
</reference>
<dbReference type="InterPro" id="IPR036388">
    <property type="entry name" value="WH-like_DNA-bd_sf"/>
</dbReference>
<dbReference type="PROSITE" id="PS50987">
    <property type="entry name" value="HTH_ARSR_2"/>
    <property type="match status" value="1"/>
</dbReference>
<dbReference type="InterPro" id="IPR001845">
    <property type="entry name" value="HTH_ArsR_DNA-bd_dom"/>
</dbReference>
<dbReference type="SUPFAM" id="SSF46785">
    <property type="entry name" value="Winged helix' DNA-binding domain"/>
    <property type="match status" value="1"/>
</dbReference>
<sequence length="115" mass="12441">MPNQSDIDRVFHALGDPTRRAIVEKLGHGPCSVSALAQPLGISLAAVVQHLQVLEESGLVATEKVGRVRSCRLDAKGLQVAGQWIADRRSLIERKFDRLEALLAEPTTPPSGKKP</sequence>
<organism evidence="2 3">
    <name type="scientific">Pseudomyxococcus hansupus</name>
    <dbReference type="NCBI Taxonomy" id="1297742"/>
    <lineage>
        <taxon>Bacteria</taxon>
        <taxon>Pseudomonadati</taxon>
        <taxon>Myxococcota</taxon>
        <taxon>Myxococcia</taxon>
        <taxon>Myxococcales</taxon>
        <taxon>Cystobacterineae</taxon>
        <taxon>Myxococcaceae</taxon>
        <taxon>Pseudomyxococcus</taxon>
    </lineage>
</organism>
<dbReference type="CDD" id="cd00090">
    <property type="entry name" value="HTH_ARSR"/>
    <property type="match status" value="1"/>
</dbReference>
<dbReference type="InterPro" id="IPR036390">
    <property type="entry name" value="WH_DNA-bd_sf"/>
</dbReference>